<evidence type="ECO:0000313" key="1">
    <source>
        <dbReference type="EMBL" id="KAA1192155.1"/>
    </source>
</evidence>
<gene>
    <name evidence="1" type="primary">xyeA</name>
    <name evidence="1" type="ORF">F0L16_08785</name>
</gene>
<comment type="caution">
    <text evidence="1">The sequence shown here is derived from an EMBL/GenBank/DDBJ whole genome shotgun (WGS) entry which is preliminary data.</text>
</comment>
<dbReference type="OrthoDB" id="6447469at2"/>
<reference evidence="1 2" key="1">
    <citation type="submission" date="2019-09" db="EMBL/GenBank/DDBJ databases">
        <title>Whole genome sequence of Photorhabdus heterorhabditis strain ETL (Enterobacteriales: Enterobacteriaceae) a bacterial symbiont of Heterorhabditis zealandica strain ETL (Rhabditida: Heterorhabditidae).</title>
        <authorList>
            <person name="Lulamba T.E."/>
            <person name="Serepa-Dlamini M.H."/>
        </authorList>
    </citation>
    <scope>NUCLEOTIDE SEQUENCE [LARGE SCALE GENOMIC DNA]</scope>
    <source>
        <strain evidence="1 2">ETL</strain>
    </source>
</reference>
<dbReference type="InterPro" id="IPR030990">
    <property type="entry name" value="RiPP_XyeA"/>
</dbReference>
<evidence type="ECO:0000313" key="2">
    <source>
        <dbReference type="Proteomes" id="UP000322184"/>
    </source>
</evidence>
<dbReference type="AlphaFoldDB" id="A0A5B0X0H3"/>
<proteinExistence type="predicted"/>
<dbReference type="Proteomes" id="UP000322184">
    <property type="component" value="Unassembled WGS sequence"/>
</dbReference>
<sequence>MSSLKKEIAETKTEIKGTKVKNNQPQPLTEDLLDQISGGWVNAFAKWTKRI</sequence>
<organism evidence="1 2">
    <name type="scientific">Photorhabdus heterorhabditis</name>
    <dbReference type="NCBI Taxonomy" id="880156"/>
    <lineage>
        <taxon>Bacteria</taxon>
        <taxon>Pseudomonadati</taxon>
        <taxon>Pseudomonadota</taxon>
        <taxon>Gammaproteobacteria</taxon>
        <taxon>Enterobacterales</taxon>
        <taxon>Morganellaceae</taxon>
        <taxon>Photorhabdus</taxon>
    </lineage>
</organism>
<dbReference type="NCBIfam" id="TIGR04495">
    <property type="entry name" value="RiPP_XyeA"/>
    <property type="match status" value="1"/>
</dbReference>
<protein>
    <submittedName>
        <fullName evidence="1">Putative rSAM-modified RiPP, XyeA family</fullName>
    </submittedName>
</protein>
<dbReference type="RefSeq" id="WP_072161803.1">
    <property type="nucleotide sequence ID" value="NZ_CAWMRL010000007.1"/>
</dbReference>
<dbReference type="EMBL" id="VTUW01000012">
    <property type="protein sequence ID" value="KAA1192155.1"/>
    <property type="molecule type" value="Genomic_DNA"/>
</dbReference>
<accession>A0A5B0X0H3</accession>
<name>A0A5B0X0H3_9GAMM</name>